<evidence type="ECO:0000313" key="2">
    <source>
        <dbReference type="Proteomes" id="UP000070260"/>
    </source>
</evidence>
<dbReference type="AlphaFoldDB" id="A0A140GRJ6"/>
<organism evidence="1 2">
    <name type="scientific">Clostridium perfringens</name>
    <dbReference type="NCBI Taxonomy" id="1502"/>
    <lineage>
        <taxon>Bacteria</taxon>
        <taxon>Bacillati</taxon>
        <taxon>Bacillota</taxon>
        <taxon>Clostridia</taxon>
        <taxon>Eubacteriales</taxon>
        <taxon>Clostridiaceae</taxon>
        <taxon>Clostridium</taxon>
    </lineage>
</organism>
<gene>
    <name evidence="1" type="ORF">JFP838_pA0239</name>
</gene>
<reference evidence="1 2" key="1">
    <citation type="journal article" date="2016" name="PLoS ONE">
        <title>Plasmid Characterization and Chromosome Analysis of Two netF+ Clostridium perfringens Isolates Associated with Foal and Canine Necrotizing Enteritis.</title>
        <authorList>
            <person name="Mehdizadeh Gohari I."/>
            <person name="Kropinski A.M."/>
            <person name="Weese S.J."/>
            <person name="Parreira V.R."/>
            <person name="Whitehead A.E."/>
            <person name="Boerlin P."/>
            <person name="Prescott J.F."/>
        </authorList>
    </citation>
    <scope>NUCLEOTIDE SEQUENCE [LARGE SCALE GENOMIC DNA]</scope>
    <source>
        <strain evidence="1 2">JP838</strain>
        <plasmid evidence="2">Plasmid pJFP838A</plasmid>
    </source>
</reference>
<keyword evidence="1" id="KW-0614">Plasmid</keyword>
<sequence>MARDYINGCLKGLDFKNAIKAMNYLEKKRRVLEKEVGLALPLKATKGSKSVEETALDNENYEKITKVKDVSNNVICHLLALGIKDEEVIVSSILDNYLKCFKDDKEIMEFATPQIEEIIELLNGNRNNLELYYSNLKKNNKACLIKVINSCHNVRFLNSISQEKINSYKIELEKQTIPLTKYLMIECPDFSDEVECMQLQIESVLSTIEALTSISES</sequence>
<dbReference type="RefSeq" id="WP_061429748.1">
    <property type="nucleotide sequence ID" value="NZ_CATNZX010000001.1"/>
</dbReference>
<evidence type="ECO:0000313" key="1">
    <source>
        <dbReference type="EMBL" id="AMN31155.1"/>
    </source>
</evidence>
<geneLocation type="plasmid" evidence="1 2">
    <name>pJFP838A</name>
</geneLocation>
<proteinExistence type="predicted"/>
<dbReference type="EMBL" id="CP013615">
    <property type="protein sequence ID" value="AMN31155.1"/>
    <property type="molecule type" value="Genomic_DNA"/>
</dbReference>
<protein>
    <submittedName>
        <fullName evidence="1">Uncharacterized protein</fullName>
    </submittedName>
</protein>
<dbReference type="Proteomes" id="UP000070260">
    <property type="component" value="Plasmid pJFP838A"/>
</dbReference>
<accession>A0A140GRJ6</accession>
<name>A0A140GRJ6_CLOPF</name>
<dbReference type="PATRIC" id="fig|1502.177.peg.3447"/>